<evidence type="ECO:0000259" key="2">
    <source>
        <dbReference type="PROSITE" id="PS50851"/>
    </source>
</evidence>
<dbReference type="RefSeq" id="WP_011189600.1">
    <property type="nucleotide sequence ID" value="NC_006138.1"/>
</dbReference>
<organism evidence="3 4">
    <name type="scientific">Desulfotalea psychrophila (strain LSv54 / DSM 12343)</name>
    <dbReference type="NCBI Taxonomy" id="177439"/>
    <lineage>
        <taxon>Bacteria</taxon>
        <taxon>Pseudomonadati</taxon>
        <taxon>Thermodesulfobacteriota</taxon>
        <taxon>Desulfobulbia</taxon>
        <taxon>Desulfobulbales</taxon>
        <taxon>Desulfocapsaceae</taxon>
        <taxon>Desulfotalea</taxon>
    </lineage>
</organism>
<dbReference type="PROSITE" id="PS50851">
    <property type="entry name" value="CHEW"/>
    <property type="match status" value="3"/>
</dbReference>
<feature type="domain" description="CheW-like" evidence="2">
    <location>
        <begin position="334"/>
        <end position="485"/>
    </location>
</feature>
<dbReference type="SMART" id="SM00260">
    <property type="entry name" value="CheW"/>
    <property type="match status" value="3"/>
</dbReference>
<reference evidence="4" key="1">
    <citation type="journal article" date="2004" name="Environ. Microbiol.">
        <title>The genome of Desulfotalea psychrophila, a sulfate-reducing bacterium from permanently cold Arctic sediments.</title>
        <authorList>
            <person name="Rabus R."/>
            <person name="Ruepp A."/>
            <person name="Frickey T."/>
            <person name="Rattei T."/>
            <person name="Fartmann B."/>
            <person name="Stark M."/>
            <person name="Bauer M."/>
            <person name="Zibat A."/>
            <person name="Lombardot T."/>
            <person name="Becker I."/>
            <person name="Amann J."/>
            <person name="Gellner K."/>
            <person name="Teeling H."/>
            <person name="Leuschner W.D."/>
            <person name="Gloeckner F.-O."/>
            <person name="Lupas A.N."/>
            <person name="Amann R."/>
            <person name="Klenk H.-P."/>
        </authorList>
    </citation>
    <scope>NUCLEOTIDE SEQUENCE [LARGE SCALE GENOMIC DNA]</scope>
    <source>
        <strain evidence="4">DSM 12343 / LSv54</strain>
    </source>
</reference>
<dbReference type="eggNOG" id="COG0835">
    <property type="taxonomic scope" value="Bacteria"/>
</dbReference>
<dbReference type="GO" id="GO:0006935">
    <property type="term" value="P:chemotaxis"/>
    <property type="evidence" value="ECO:0007669"/>
    <property type="project" value="InterPro"/>
</dbReference>
<evidence type="ECO:0000256" key="1">
    <source>
        <dbReference type="SAM" id="MobiDB-lite"/>
    </source>
</evidence>
<dbReference type="KEGG" id="dps:DP2359"/>
<feature type="domain" description="CheW-like" evidence="2">
    <location>
        <begin position="4"/>
        <end position="149"/>
    </location>
</feature>
<dbReference type="Proteomes" id="UP000000602">
    <property type="component" value="Chromosome"/>
</dbReference>
<dbReference type="Gene3D" id="2.40.50.180">
    <property type="entry name" value="CheA-289, Domain 4"/>
    <property type="match status" value="3"/>
</dbReference>
<gene>
    <name evidence="3" type="ordered locus">DP2359</name>
</gene>
<accession>Q6AKN7</accession>
<dbReference type="GO" id="GO:0005829">
    <property type="term" value="C:cytosol"/>
    <property type="evidence" value="ECO:0007669"/>
    <property type="project" value="TreeGrafter"/>
</dbReference>
<dbReference type="PANTHER" id="PTHR22617">
    <property type="entry name" value="CHEMOTAXIS SENSOR HISTIDINE KINASE-RELATED"/>
    <property type="match status" value="1"/>
</dbReference>
<dbReference type="Pfam" id="PF01584">
    <property type="entry name" value="CheW"/>
    <property type="match status" value="3"/>
</dbReference>
<dbReference type="Gene3D" id="2.30.30.40">
    <property type="entry name" value="SH3 Domains"/>
    <property type="match status" value="2"/>
</dbReference>
<dbReference type="InterPro" id="IPR002545">
    <property type="entry name" value="CheW-lke_dom"/>
</dbReference>
<sequence>MTKEQLFASFVLDHEQGLEIALRAEYVTEATPIQGTIQKLPGSIPFLEGVMHLRNEVIPVLNLKKRLGLSNSQYSNTAKVAVVTLREHRFGLLFEDIKEVFGVRPEAINPISKVLQTEDQIISALINVEPGKRAIELLDLNHLFKGDIEENTGAARGENGAQQAKPISYSRFVAFECAGQEYGVPVDLAREITFCAKIDELFKTGMTAGVIELRGRTIPILNTLALLTDDNDAQYEITEHTRVLVLACEDCTVGFIVDEIKEILSIPDEDILPFTAGENSNITGLYPRVGNNNTILLNMQNLVCDQIDNIKAMARIGEHDKKAAEEKQSTTNTTSHHLITENGYLVFSIGKNFALEIKDVKEIIENNTMMKIPKAMGHMRGMINLRGEVVPVVDLRRFYNYEPRRDDAMGKLIICNGHGQTVALEVDQIVTIYKKEQFHTTPSLGNQLRDKKDTLDRLIEYLNPDGINEHVLVVNTHNLIRNHLQMNSEQTADTENLATKNNTNSINEG</sequence>
<name>Q6AKN7_DESPS</name>
<dbReference type="STRING" id="177439.DP2359"/>
<feature type="region of interest" description="Disordered" evidence="1">
    <location>
        <begin position="490"/>
        <end position="509"/>
    </location>
</feature>
<dbReference type="InterPro" id="IPR036061">
    <property type="entry name" value="CheW-like_dom_sf"/>
</dbReference>
<proteinExistence type="predicted"/>
<dbReference type="HOGENOM" id="CLU_040928_0_0_7"/>
<dbReference type="InterPro" id="IPR039315">
    <property type="entry name" value="CheW"/>
</dbReference>
<dbReference type="PANTHER" id="PTHR22617:SF23">
    <property type="entry name" value="CHEMOTAXIS PROTEIN CHEW"/>
    <property type="match status" value="1"/>
</dbReference>
<protein>
    <submittedName>
        <fullName evidence="3">Related to purine-binding chemotaxis protein</fullName>
    </submittedName>
</protein>
<dbReference type="AlphaFoldDB" id="Q6AKN7"/>
<keyword evidence="4" id="KW-1185">Reference proteome</keyword>
<dbReference type="GO" id="GO:0007165">
    <property type="term" value="P:signal transduction"/>
    <property type="evidence" value="ECO:0007669"/>
    <property type="project" value="InterPro"/>
</dbReference>
<dbReference type="EMBL" id="CR522870">
    <property type="protein sequence ID" value="CAG37088.1"/>
    <property type="molecule type" value="Genomic_DNA"/>
</dbReference>
<dbReference type="SUPFAM" id="SSF50341">
    <property type="entry name" value="CheW-like"/>
    <property type="match status" value="3"/>
</dbReference>
<evidence type="ECO:0000313" key="3">
    <source>
        <dbReference type="EMBL" id="CAG37088.1"/>
    </source>
</evidence>
<evidence type="ECO:0000313" key="4">
    <source>
        <dbReference type="Proteomes" id="UP000000602"/>
    </source>
</evidence>
<dbReference type="OrthoDB" id="9790406at2"/>
<feature type="domain" description="CheW-like" evidence="2">
    <location>
        <begin position="169"/>
        <end position="308"/>
    </location>
</feature>